<evidence type="ECO:0000259" key="1">
    <source>
        <dbReference type="Pfam" id="PF13683"/>
    </source>
</evidence>
<evidence type="ECO:0000313" key="2">
    <source>
        <dbReference type="EMBL" id="KAA5541678.1"/>
    </source>
</evidence>
<dbReference type="AlphaFoldDB" id="A0A5M6D2H4"/>
<comment type="caution">
    <text evidence="2">The sequence shown here is derived from an EMBL/GenBank/DDBJ whole genome shotgun (WGS) entry which is preliminary data.</text>
</comment>
<dbReference type="GO" id="GO:0015074">
    <property type="term" value="P:DNA integration"/>
    <property type="evidence" value="ECO:0007669"/>
    <property type="project" value="InterPro"/>
</dbReference>
<feature type="domain" description="Integrase catalytic" evidence="1">
    <location>
        <begin position="3"/>
        <end position="62"/>
    </location>
</feature>
<name>A0A5M6D2H4_9BACT</name>
<dbReference type="SUPFAM" id="SSF53098">
    <property type="entry name" value="Ribonuclease H-like"/>
    <property type="match status" value="1"/>
</dbReference>
<dbReference type="Proteomes" id="UP000323426">
    <property type="component" value="Unassembled WGS sequence"/>
</dbReference>
<dbReference type="PANTHER" id="PTHR46889">
    <property type="entry name" value="TRANSPOSASE INSF FOR INSERTION SEQUENCE IS3B-RELATED"/>
    <property type="match status" value="1"/>
</dbReference>
<gene>
    <name evidence="2" type="ORF">F0145_20110</name>
</gene>
<dbReference type="PANTHER" id="PTHR46889:SF7">
    <property type="entry name" value="TRANSPOSASE FOR INSERTION SEQUENCE ELEMENT IS904"/>
    <property type="match status" value="1"/>
</dbReference>
<dbReference type="Pfam" id="PF13683">
    <property type="entry name" value="rve_3"/>
    <property type="match status" value="1"/>
</dbReference>
<sequence>MSRADNAYDNAFMESCFSRFKTELLEDGAFENKQDAQTEIIEYIEMYYNTKRRHSALGYRSPLNYENIH</sequence>
<proteinExistence type="predicted"/>
<dbReference type="InterPro" id="IPR001584">
    <property type="entry name" value="Integrase_cat-core"/>
</dbReference>
<evidence type="ECO:0000313" key="3">
    <source>
        <dbReference type="Proteomes" id="UP000323426"/>
    </source>
</evidence>
<dbReference type="InterPro" id="IPR050900">
    <property type="entry name" value="Transposase_IS3/IS150/IS904"/>
</dbReference>
<accession>A0A5M6D2H4</accession>
<keyword evidence="3" id="KW-1185">Reference proteome</keyword>
<dbReference type="InterPro" id="IPR012337">
    <property type="entry name" value="RNaseH-like_sf"/>
</dbReference>
<protein>
    <submittedName>
        <fullName evidence="2">Transposase</fullName>
    </submittedName>
</protein>
<organism evidence="2 3">
    <name type="scientific">Adhaeribacter rhizoryzae</name>
    <dbReference type="NCBI Taxonomy" id="2607907"/>
    <lineage>
        <taxon>Bacteria</taxon>
        <taxon>Pseudomonadati</taxon>
        <taxon>Bacteroidota</taxon>
        <taxon>Cytophagia</taxon>
        <taxon>Cytophagales</taxon>
        <taxon>Hymenobacteraceae</taxon>
        <taxon>Adhaeribacter</taxon>
    </lineage>
</organism>
<dbReference type="EMBL" id="VWSF01000020">
    <property type="protein sequence ID" value="KAA5541678.1"/>
    <property type="molecule type" value="Genomic_DNA"/>
</dbReference>
<reference evidence="2 3" key="1">
    <citation type="submission" date="2019-09" db="EMBL/GenBank/DDBJ databases">
        <title>Genome sequence and assembly of Adhaeribacter sp.</title>
        <authorList>
            <person name="Chhetri G."/>
        </authorList>
    </citation>
    <scope>NUCLEOTIDE SEQUENCE [LARGE SCALE GENOMIC DNA]</scope>
    <source>
        <strain evidence="2 3">DK36</strain>
    </source>
</reference>
<dbReference type="RefSeq" id="WP_150091306.1">
    <property type="nucleotide sequence ID" value="NZ_VWSF01000020.1"/>
</dbReference>